<dbReference type="AlphaFoldDB" id="A0A5B7YFK6"/>
<evidence type="ECO:0000256" key="3">
    <source>
        <dbReference type="ARBA" id="ARBA00022475"/>
    </source>
</evidence>
<evidence type="ECO:0000256" key="5">
    <source>
        <dbReference type="ARBA" id="ARBA00022989"/>
    </source>
</evidence>
<feature type="binding site" evidence="7">
    <location>
        <position position="192"/>
    </location>
    <ligand>
        <name>Zn(2+)</name>
        <dbReference type="ChEBI" id="CHEBI:29105"/>
    </ligand>
</feature>
<gene>
    <name evidence="9" type="ORF">FBQ74_13605</name>
</gene>
<comment type="similarity">
    <text evidence="2">Belongs to the UPF0073 (Hly-III) family.</text>
</comment>
<evidence type="ECO:0000256" key="4">
    <source>
        <dbReference type="ARBA" id="ARBA00022692"/>
    </source>
</evidence>
<keyword evidence="5 8" id="KW-1133">Transmembrane helix</keyword>
<dbReference type="NCBIfam" id="TIGR01065">
    <property type="entry name" value="hlyIII"/>
    <property type="match status" value="1"/>
</dbReference>
<feature type="transmembrane region" description="Helical" evidence="8">
    <location>
        <begin position="190"/>
        <end position="210"/>
    </location>
</feature>
<keyword evidence="7" id="KW-0862">Zinc</keyword>
<protein>
    <submittedName>
        <fullName evidence="9">Hemolysin III family protein</fullName>
    </submittedName>
</protein>
<dbReference type="RefSeq" id="WP_139757176.1">
    <property type="nucleotide sequence ID" value="NZ_CP039852.1"/>
</dbReference>
<feature type="transmembrane region" description="Helical" evidence="8">
    <location>
        <begin position="15"/>
        <end position="37"/>
    </location>
</feature>
<dbReference type="InterPro" id="IPR005744">
    <property type="entry name" value="Hy-lIII"/>
</dbReference>
<evidence type="ECO:0000313" key="10">
    <source>
        <dbReference type="Proteomes" id="UP000304912"/>
    </source>
</evidence>
<dbReference type="KEGG" id="salk:FBQ74_13605"/>
<dbReference type="PANTHER" id="PTHR20855:SF3">
    <property type="entry name" value="LD03007P"/>
    <property type="match status" value="1"/>
</dbReference>
<comment type="subcellular location">
    <subcellularLocation>
        <location evidence="1">Cell membrane</location>
        <topology evidence="1">Multi-pass membrane protein</topology>
    </subcellularLocation>
</comment>
<feature type="transmembrane region" description="Helical" evidence="8">
    <location>
        <begin position="160"/>
        <end position="181"/>
    </location>
</feature>
<dbReference type="Proteomes" id="UP000304912">
    <property type="component" value="Chromosome"/>
</dbReference>
<accession>A0A5B7YFK6</accession>
<dbReference type="GO" id="GO:0005886">
    <property type="term" value="C:plasma membrane"/>
    <property type="evidence" value="ECO:0007669"/>
    <property type="project" value="UniProtKB-SubCell"/>
</dbReference>
<keyword evidence="3" id="KW-1003">Cell membrane</keyword>
<feature type="transmembrane region" description="Helical" evidence="8">
    <location>
        <begin position="43"/>
        <end position="67"/>
    </location>
</feature>
<evidence type="ECO:0000256" key="7">
    <source>
        <dbReference type="PIRSR" id="PIRSR604254-1"/>
    </source>
</evidence>
<keyword evidence="4 8" id="KW-0812">Transmembrane</keyword>
<feature type="binding site" evidence="7">
    <location>
        <position position="188"/>
    </location>
    <ligand>
        <name>Zn(2+)</name>
        <dbReference type="ChEBI" id="CHEBI:29105"/>
    </ligand>
</feature>
<sequence length="211" mass="23133">MSSVPSPAYSAKEEWINSLSHGVGLVAAIVGLVFILLRAQDPLAITVSAVYGSTLILMFLSSTLYHAITHQRAKGWLKLFDHSAIYLLIAGTYTPLLLVSVGGWLGITMTVLVWVLALGGVMFKLIAQHRFPRISVATYLLLGWIALGIIYPLYMALPGAGLWLIVAGGLCFSIGVIFYVAKKVKYTHAIWHMFVIGGCSCHYFSIYYYVV</sequence>
<dbReference type="OrthoDB" id="9813689at2"/>
<feature type="transmembrane region" description="Helical" evidence="8">
    <location>
        <begin position="134"/>
        <end position="154"/>
    </location>
</feature>
<dbReference type="InterPro" id="IPR004254">
    <property type="entry name" value="AdipoR/HlyIII-related"/>
</dbReference>
<dbReference type="GO" id="GO:0140911">
    <property type="term" value="F:pore-forming activity"/>
    <property type="evidence" value="ECO:0007669"/>
    <property type="project" value="InterPro"/>
</dbReference>
<dbReference type="PANTHER" id="PTHR20855">
    <property type="entry name" value="ADIPOR/PROGESTIN RECEPTOR-RELATED"/>
    <property type="match status" value="1"/>
</dbReference>
<organism evidence="9 10">
    <name type="scientific">Salinimonas iocasae</name>
    <dbReference type="NCBI Taxonomy" id="2572577"/>
    <lineage>
        <taxon>Bacteria</taxon>
        <taxon>Pseudomonadati</taxon>
        <taxon>Pseudomonadota</taxon>
        <taxon>Gammaproteobacteria</taxon>
        <taxon>Alteromonadales</taxon>
        <taxon>Alteromonadaceae</taxon>
        <taxon>Alteromonas/Salinimonas group</taxon>
        <taxon>Salinimonas</taxon>
    </lineage>
</organism>
<keyword evidence="10" id="KW-1185">Reference proteome</keyword>
<evidence type="ECO:0000256" key="8">
    <source>
        <dbReference type="SAM" id="Phobius"/>
    </source>
</evidence>
<proteinExistence type="inferred from homology"/>
<dbReference type="Pfam" id="PF03006">
    <property type="entry name" value="HlyIII"/>
    <property type="match status" value="1"/>
</dbReference>
<dbReference type="EMBL" id="CP039852">
    <property type="protein sequence ID" value="QCZ94437.1"/>
    <property type="molecule type" value="Genomic_DNA"/>
</dbReference>
<keyword evidence="6 8" id="KW-0472">Membrane</keyword>
<evidence type="ECO:0000313" key="9">
    <source>
        <dbReference type="EMBL" id="QCZ94437.1"/>
    </source>
</evidence>
<feature type="binding site" evidence="7">
    <location>
        <position position="66"/>
    </location>
    <ligand>
        <name>Zn(2+)</name>
        <dbReference type="ChEBI" id="CHEBI:29105"/>
    </ligand>
</feature>
<dbReference type="GO" id="GO:0046872">
    <property type="term" value="F:metal ion binding"/>
    <property type="evidence" value="ECO:0007669"/>
    <property type="project" value="UniProtKB-KW"/>
</dbReference>
<evidence type="ECO:0000256" key="6">
    <source>
        <dbReference type="ARBA" id="ARBA00023136"/>
    </source>
</evidence>
<reference evidence="9 10" key="1">
    <citation type="submission" date="2019-04" db="EMBL/GenBank/DDBJ databases">
        <title>Salinimonas iocasae sp. nov., a halophilic bacterium isolated from the outer tube casing of tubeworms in Okinawa Trough.</title>
        <authorList>
            <person name="Zhang H."/>
            <person name="Wang H."/>
            <person name="Li C."/>
        </authorList>
    </citation>
    <scope>NUCLEOTIDE SEQUENCE [LARGE SCALE GENOMIC DNA]</scope>
    <source>
        <strain evidence="9 10">KX18D6</strain>
    </source>
</reference>
<evidence type="ECO:0000256" key="1">
    <source>
        <dbReference type="ARBA" id="ARBA00004651"/>
    </source>
</evidence>
<evidence type="ECO:0000256" key="2">
    <source>
        <dbReference type="ARBA" id="ARBA00008488"/>
    </source>
</evidence>
<feature type="transmembrane region" description="Helical" evidence="8">
    <location>
        <begin position="104"/>
        <end position="127"/>
    </location>
</feature>
<keyword evidence="7" id="KW-0479">Metal-binding</keyword>
<name>A0A5B7YFK6_9ALTE</name>